<sequence length="113" mass="11902">MQKRLIWSAVAALIAVAVLFGAGASHALLRPCSSEHASISHNNVEEYRSTKGEPAPADKACCADVCGACVLIIPVRNTVAVRQTPMIARFGELHDHLLGQVPSPGLEPPRPAA</sequence>
<dbReference type="EMBL" id="JBEAAL010000008">
    <property type="protein sequence ID" value="MEQ1405951.1"/>
    <property type="molecule type" value="Genomic_DNA"/>
</dbReference>
<gene>
    <name evidence="2" type="ORF">ABK249_13490</name>
</gene>
<dbReference type="RefSeq" id="WP_037153331.1">
    <property type="nucleotide sequence ID" value="NZ_JBEAAL010000008.1"/>
</dbReference>
<comment type="caution">
    <text evidence="2">The sequence shown here is derived from an EMBL/GenBank/DDBJ whole genome shotgun (WGS) entry which is preliminary data.</text>
</comment>
<keyword evidence="3" id="KW-1185">Reference proteome</keyword>
<keyword evidence="1" id="KW-0732">Signal</keyword>
<organism evidence="2 3">
    <name type="scientific">Neorhizobium phenanthreniclasticum</name>
    <dbReference type="NCBI Taxonomy" id="3157917"/>
    <lineage>
        <taxon>Bacteria</taxon>
        <taxon>Pseudomonadati</taxon>
        <taxon>Pseudomonadota</taxon>
        <taxon>Alphaproteobacteria</taxon>
        <taxon>Hyphomicrobiales</taxon>
        <taxon>Rhizobiaceae</taxon>
        <taxon>Rhizobium/Agrobacterium group</taxon>
        <taxon>Neorhizobium</taxon>
    </lineage>
</organism>
<proteinExistence type="predicted"/>
<dbReference type="Proteomes" id="UP001496627">
    <property type="component" value="Unassembled WGS sequence"/>
</dbReference>
<evidence type="ECO:0000313" key="3">
    <source>
        <dbReference type="Proteomes" id="UP001496627"/>
    </source>
</evidence>
<name>A0ABV0M3E9_9HYPH</name>
<feature type="chain" id="PRO_5045453238" evidence="1">
    <location>
        <begin position="28"/>
        <end position="113"/>
    </location>
</feature>
<evidence type="ECO:0000256" key="1">
    <source>
        <dbReference type="SAM" id="SignalP"/>
    </source>
</evidence>
<feature type="signal peptide" evidence="1">
    <location>
        <begin position="1"/>
        <end position="27"/>
    </location>
</feature>
<protein>
    <submittedName>
        <fullName evidence="2">Uncharacterized protein</fullName>
    </submittedName>
</protein>
<accession>A0ABV0M3E9</accession>
<evidence type="ECO:0000313" key="2">
    <source>
        <dbReference type="EMBL" id="MEQ1405951.1"/>
    </source>
</evidence>
<reference evidence="2 3" key="1">
    <citation type="submission" date="2024-05" db="EMBL/GenBank/DDBJ databases">
        <title>Neorhizobium sp. Rsf11, a plant growth promoting and heavy metal resistant PAH-degrader.</title>
        <authorList>
            <person name="Golubev S.N."/>
            <person name="Muratova A.Y."/>
            <person name="Markelova M.I."/>
        </authorList>
    </citation>
    <scope>NUCLEOTIDE SEQUENCE [LARGE SCALE GENOMIC DNA]</scope>
    <source>
        <strain evidence="2 3">Rsf11</strain>
    </source>
</reference>